<dbReference type="Gene3D" id="3.40.30.10">
    <property type="entry name" value="Glutaredoxin"/>
    <property type="match status" value="1"/>
</dbReference>
<organism evidence="3 4">
    <name type="scientific">Scheffersomyces spartinae</name>
    <dbReference type="NCBI Taxonomy" id="45513"/>
    <lineage>
        <taxon>Eukaryota</taxon>
        <taxon>Fungi</taxon>
        <taxon>Dikarya</taxon>
        <taxon>Ascomycota</taxon>
        <taxon>Saccharomycotina</taxon>
        <taxon>Pichiomycetes</taxon>
        <taxon>Debaryomycetaceae</taxon>
        <taxon>Scheffersomyces</taxon>
    </lineage>
</organism>
<evidence type="ECO:0000313" key="4">
    <source>
        <dbReference type="Proteomes" id="UP000790833"/>
    </source>
</evidence>
<proteinExistence type="predicted"/>
<keyword evidence="1" id="KW-0732">Signal</keyword>
<name>A0A9P8AGW0_9ASCO</name>
<feature type="chain" id="PRO_5040388846" description="Thioredoxin domain-containing protein" evidence="1">
    <location>
        <begin position="23"/>
        <end position="269"/>
    </location>
</feature>
<dbReference type="Proteomes" id="UP000790833">
    <property type="component" value="Unassembled WGS sequence"/>
</dbReference>
<accession>A0A9P8AGW0</accession>
<feature type="domain" description="Thioredoxin" evidence="2">
    <location>
        <begin position="36"/>
        <end position="122"/>
    </location>
</feature>
<comment type="caution">
    <text evidence="3">The sequence shown here is derived from an EMBL/GenBank/DDBJ whole genome shotgun (WGS) entry which is preliminary data.</text>
</comment>
<reference evidence="3" key="1">
    <citation type="submission" date="2021-03" db="EMBL/GenBank/DDBJ databases">
        <authorList>
            <person name="Palmer J.M."/>
        </authorList>
    </citation>
    <scope>NUCLEOTIDE SEQUENCE</scope>
    <source>
        <strain evidence="3">ARV_011</strain>
    </source>
</reference>
<evidence type="ECO:0000256" key="1">
    <source>
        <dbReference type="SAM" id="SignalP"/>
    </source>
</evidence>
<keyword evidence="4" id="KW-1185">Reference proteome</keyword>
<protein>
    <recommendedName>
        <fullName evidence="2">Thioredoxin domain-containing protein</fullName>
    </recommendedName>
</protein>
<dbReference type="OrthoDB" id="10264505at2759"/>
<sequence>MTQLLAVLLLAIIIFLLNGVWGYRYVHDATVAQIANTAYSFLYFYKDNCRFCLQFEPTFEYLDGQLGRSGLSIYKVDGKANTQLTLMFKVDSFPSVRIYDINQMRFFVYNSTDRSIASLTEFIESYTPFKVGDFIPPLNVAYDTEKIIPNTIVFTTSVYFDDFKDPLHYIYNIAREFPDKKLCVNNIEATETTEWWKALGARTKFPSITVVDSKGRYRMLTGDHLTEDEVRKFISKSDKATDWTNVGESNLDEFEVDDDEEDLDIHDEL</sequence>
<evidence type="ECO:0000259" key="2">
    <source>
        <dbReference type="Pfam" id="PF00085"/>
    </source>
</evidence>
<dbReference type="Pfam" id="PF00085">
    <property type="entry name" value="Thioredoxin"/>
    <property type="match status" value="1"/>
</dbReference>
<evidence type="ECO:0000313" key="3">
    <source>
        <dbReference type="EMBL" id="KAG7191487.1"/>
    </source>
</evidence>
<dbReference type="RefSeq" id="XP_043047039.1">
    <property type="nucleotide sequence ID" value="XM_043193818.1"/>
</dbReference>
<dbReference type="InterPro" id="IPR036249">
    <property type="entry name" value="Thioredoxin-like_sf"/>
</dbReference>
<dbReference type="GeneID" id="66116456"/>
<dbReference type="CDD" id="cd02961">
    <property type="entry name" value="PDI_a_family"/>
    <property type="match status" value="1"/>
</dbReference>
<feature type="signal peptide" evidence="1">
    <location>
        <begin position="1"/>
        <end position="22"/>
    </location>
</feature>
<dbReference type="EMBL" id="JAHMUF010000028">
    <property type="protein sequence ID" value="KAG7191487.1"/>
    <property type="molecule type" value="Genomic_DNA"/>
</dbReference>
<dbReference type="SUPFAM" id="SSF52833">
    <property type="entry name" value="Thioredoxin-like"/>
    <property type="match status" value="1"/>
</dbReference>
<dbReference type="InterPro" id="IPR013766">
    <property type="entry name" value="Thioredoxin_domain"/>
</dbReference>
<dbReference type="AlphaFoldDB" id="A0A9P8AGW0"/>
<gene>
    <name evidence="3" type="ORF">KQ657_003082</name>
</gene>